<evidence type="ECO:0000256" key="1">
    <source>
        <dbReference type="SAM" id="SignalP"/>
    </source>
</evidence>
<proteinExistence type="predicted"/>
<comment type="caution">
    <text evidence="2">The sequence shown here is derived from an EMBL/GenBank/DDBJ whole genome shotgun (WGS) entry which is preliminary data.</text>
</comment>
<dbReference type="InterPro" id="IPR011042">
    <property type="entry name" value="6-blade_b-propeller_TolB-like"/>
</dbReference>
<keyword evidence="3" id="KW-1185">Reference proteome</keyword>
<dbReference type="STRING" id="67386.AQI95_03815"/>
<dbReference type="PANTHER" id="PTHR42060">
    <property type="entry name" value="NHL REPEAT-CONTAINING PROTEIN-RELATED"/>
    <property type="match status" value="1"/>
</dbReference>
<dbReference type="PANTHER" id="PTHR42060:SF1">
    <property type="entry name" value="NHL REPEAT-CONTAINING PROTEIN"/>
    <property type="match status" value="1"/>
</dbReference>
<dbReference type="Proteomes" id="UP000053127">
    <property type="component" value="Unassembled WGS sequence"/>
</dbReference>
<gene>
    <name evidence="2" type="ORF">AQI95_03815</name>
</gene>
<evidence type="ECO:0000313" key="2">
    <source>
        <dbReference type="EMBL" id="KUN09699.1"/>
    </source>
</evidence>
<sequence>MPRLPQLAGAATAVLALGLVAAAPAAGQEPPGDDAHVVAHFDPTLGQTPDNIALDRDGSADLTLAFARQVAHVDADGTTRILATLPDVPDPSTPLVHSAVVTGIARAHDGTLYVGYATGTRKTGIWRLVPGEEPEQITELPPTGFPNGLVLDEQRGVLYATDSVLGTVWRLPRQGGPATAWATGPALDPLPDPARGFGVNGVKIRRDTVWVSNSDRGTLLRIPVRADGSAGPVETRATGLAGIDDFAFLGPGTSVLATADTANSLELVGPDGATTTVLSARDGLSNPTAVAVSGRTVYVANAAYYTQRDPNLLLAHLRSTPREAG</sequence>
<dbReference type="InterPro" id="IPR052998">
    <property type="entry name" value="Hetero-Diels-Alderase-like"/>
</dbReference>
<dbReference type="SUPFAM" id="SSF63829">
    <property type="entry name" value="Calcium-dependent phosphotriesterase"/>
    <property type="match status" value="1"/>
</dbReference>
<evidence type="ECO:0008006" key="4">
    <source>
        <dbReference type="Google" id="ProtNLM"/>
    </source>
</evidence>
<dbReference type="Gene3D" id="2.120.10.30">
    <property type="entry name" value="TolB, C-terminal domain"/>
    <property type="match status" value="1"/>
</dbReference>
<dbReference type="EMBL" id="LMWN01000004">
    <property type="protein sequence ID" value="KUN09699.1"/>
    <property type="molecule type" value="Genomic_DNA"/>
</dbReference>
<organism evidence="2 3">
    <name type="scientific">Streptomyces yokosukanensis</name>
    <dbReference type="NCBI Taxonomy" id="67386"/>
    <lineage>
        <taxon>Bacteria</taxon>
        <taxon>Bacillati</taxon>
        <taxon>Actinomycetota</taxon>
        <taxon>Actinomycetes</taxon>
        <taxon>Kitasatosporales</taxon>
        <taxon>Streptomycetaceae</taxon>
        <taxon>Streptomyces</taxon>
    </lineage>
</organism>
<feature type="chain" id="PRO_5038577446" description="SMP-30/Gluconolactonase/LRE-like region domain-containing protein" evidence="1">
    <location>
        <begin position="26"/>
        <end position="325"/>
    </location>
</feature>
<dbReference type="RefSeq" id="WP_067117320.1">
    <property type="nucleotide sequence ID" value="NZ_JBFACD010000014.1"/>
</dbReference>
<dbReference type="OrthoDB" id="9768084at2"/>
<reference evidence="2 3" key="1">
    <citation type="submission" date="2015-10" db="EMBL/GenBank/DDBJ databases">
        <title>Draft genome sequence of Streptomyces yokosukanensis DSM 40224, type strain for the species Streptomyces yokosukanensis.</title>
        <authorList>
            <person name="Ruckert C."/>
            <person name="Winkler A."/>
            <person name="Kalinowski J."/>
            <person name="Kampfer P."/>
            <person name="Glaeser S."/>
        </authorList>
    </citation>
    <scope>NUCLEOTIDE SEQUENCE [LARGE SCALE GENOMIC DNA]</scope>
    <source>
        <strain evidence="2 3">DSM 40224</strain>
    </source>
</reference>
<keyword evidence="1" id="KW-0732">Signal</keyword>
<accession>A0A124HHC3</accession>
<protein>
    <recommendedName>
        <fullName evidence="4">SMP-30/Gluconolactonase/LRE-like region domain-containing protein</fullName>
    </recommendedName>
</protein>
<evidence type="ECO:0000313" key="3">
    <source>
        <dbReference type="Proteomes" id="UP000053127"/>
    </source>
</evidence>
<dbReference type="AlphaFoldDB" id="A0A124HHC3"/>
<feature type="signal peptide" evidence="1">
    <location>
        <begin position="1"/>
        <end position="25"/>
    </location>
</feature>
<name>A0A124HHC3_9ACTN</name>